<organism evidence="1 2">
    <name type="scientific">Trichinella nelsoni</name>
    <dbReference type="NCBI Taxonomy" id="6336"/>
    <lineage>
        <taxon>Eukaryota</taxon>
        <taxon>Metazoa</taxon>
        <taxon>Ecdysozoa</taxon>
        <taxon>Nematoda</taxon>
        <taxon>Enoplea</taxon>
        <taxon>Dorylaimia</taxon>
        <taxon>Trichinellida</taxon>
        <taxon>Trichinellidae</taxon>
        <taxon>Trichinella</taxon>
    </lineage>
</organism>
<reference evidence="1 2" key="1">
    <citation type="submission" date="2015-01" db="EMBL/GenBank/DDBJ databases">
        <title>Evolution of Trichinella species and genotypes.</title>
        <authorList>
            <person name="Korhonen P.K."/>
            <person name="Edoardo P."/>
            <person name="Giuseppe L.R."/>
            <person name="Gasser R.B."/>
        </authorList>
    </citation>
    <scope>NUCLEOTIDE SEQUENCE [LARGE SCALE GENOMIC DNA]</scope>
    <source>
        <strain evidence="1">ISS37</strain>
    </source>
</reference>
<accession>A0A0V0RS14</accession>
<protein>
    <submittedName>
        <fullName evidence="1">Uncharacterized protein</fullName>
    </submittedName>
</protein>
<sequence length="73" mass="8372">MQILSDSRCLKIQASLECELQKRKKENKNICKRTNVGAWFGRSRVRGWEEVSVAGLSFVSGFVNCDHLFPKQI</sequence>
<proteinExistence type="predicted"/>
<dbReference type="AlphaFoldDB" id="A0A0V0RS14"/>
<evidence type="ECO:0000313" key="2">
    <source>
        <dbReference type="Proteomes" id="UP000054630"/>
    </source>
</evidence>
<keyword evidence="2" id="KW-1185">Reference proteome</keyword>
<dbReference type="EMBL" id="JYDL01000090">
    <property type="protein sequence ID" value="KRX17266.1"/>
    <property type="molecule type" value="Genomic_DNA"/>
</dbReference>
<name>A0A0V0RS14_9BILA</name>
<dbReference type="Proteomes" id="UP000054630">
    <property type="component" value="Unassembled WGS sequence"/>
</dbReference>
<evidence type="ECO:0000313" key="1">
    <source>
        <dbReference type="EMBL" id="KRX17266.1"/>
    </source>
</evidence>
<comment type="caution">
    <text evidence="1">The sequence shown here is derived from an EMBL/GenBank/DDBJ whole genome shotgun (WGS) entry which is preliminary data.</text>
</comment>
<gene>
    <name evidence="1" type="ORF">T07_2895</name>
</gene>